<dbReference type="Proteomes" id="UP000317155">
    <property type="component" value="Unassembled WGS sequence"/>
</dbReference>
<name>A0A550J975_9BACT</name>
<accession>A0A550J975</accession>
<organism evidence="1 2">
    <name type="scientific">Trichloromonas acetexigens</name>
    <dbReference type="NCBI Taxonomy" id="38815"/>
    <lineage>
        <taxon>Bacteria</taxon>
        <taxon>Pseudomonadati</taxon>
        <taxon>Thermodesulfobacteriota</taxon>
        <taxon>Desulfuromonadia</taxon>
        <taxon>Desulfuromonadales</taxon>
        <taxon>Trichloromonadaceae</taxon>
        <taxon>Trichloromonas</taxon>
    </lineage>
</organism>
<keyword evidence="2" id="KW-1185">Reference proteome</keyword>
<dbReference type="NCBIfam" id="NF033652">
    <property type="entry name" value="LbtU_sider_porin"/>
    <property type="match status" value="1"/>
</dbReference>
<gene>
    <name evidence="1" type="ORF">FL622_12645</name>
</gene>
<proteinExistence type="predicted"/>
<dbReference type="RefSeq" id="WP_092058863.1">
    <property type="nucleotide sequence ID" value="NZ_FOJJ01000041.1"/>
</dbReference>
<evidence type="ECO:0000313" key="2">
    <source>
        <dbReference type="Proteomes" id="UP000317155"/>
    </source>
</evidence>
<dbReference type="AlphaFoldDB" id="A0A550J975"/>
<evidence type="ECO:0000313" key="1">
    <source>
        <dbReference type="EMBL" id="TRO79751.1"/>
    </source>
</evidence>
<dbReference type="InterPro" id="IPR023614">
    <property type="entry name" value="Porin_dom_sf"/>
</dbReference>
<dbReference type="EMBL" id="VJVV01000009">
    <property type="protein sequence ID" value="TRO79751.1"/>
    <property type="molecule type" value="Genomic_DNA"/>
</dbReference>
<dbReference type="OrthoDB" id="5417572at2"/>
<comment type="caution">
    <text evidence="1">The sequence shown here is derived from an EMBL/GenBank/DDBJ whole genome shotgun (WGS) entry which is preliminary data.</text>
</comment>
<sequence length="374" mass="41132">MTLRHLLLTGLIMFVGILPAWADAPDARGEIENLKRRIAALEGREAEADQPFTLETFGKYLRLHGLLELEGIWEKPEGGDETSDLTLATAQVQLEVEINENIGGHMVFLYEEVEGEDDTVEIDEALIHLTHPFDVLGGRIGIYGGKMYVPFGMFNSHFVSDPLTLELGETNDTALYLDYLWRDLVEFKTGFFNGEVDTVGDNNSIDSFVAAVEVTPAEGLSFGVSYISDLAESDGELVTDESLYRSSVAGGAAYLSASYGIFTFEAEYLAALEDFDRDLVAANLDLGDDASGLSGRRPRTWNLELALTPAEGWEVAVKAEQSRDFMDDARRHGIVVAHGLFRNTSLALEYLHSDGKGEENDPVHTTTAQLAFSF</sequence>
<reference evidence="1 2" key="1">
    <citation type="submission" date="2019-07" db="EMBL/GenBank/DDBJ databases">
        <title>Insights of Desulfuromonas acetexigens electromicrobiology.</title>
        <authorList>
            <person name="Katuri K."/>
            <person name="Sapireddy V."/>
            <person name="Shaw D.R."/>
            <person name="Saikaly P."/>
        </authorList>
    </citation>
    <scope>NUCLEOTIDE SEQUENCE [LARGE SCALE GENOMIC DNA]</scope>
    <source>
        <strain evidence="1 2">2873</strain>
    </source>
</reference>
<dbReference type="SUPFAM" id="SSF56935">
    <property type="entry name" value="Porins"/>
    <property type="match status" value="1"/>
</dbReference>
<protein>
    <submittedName>
        <fullName evidence="1">LbtU family siderophore porin</fullName>
    </submittedName>
</protein>
<dbReference type="Gene3D" id="2.40.160.10">
    <property type="entry name" value="Porin"/>
    <property type="match status" value="1"/>
</dbReference>